<feature type="compositionally biased region" description="Polar residues" evidence="1">
    <location>
        <begin position="329"/>
        <end position="341"/>
    </location>
</feature>
<gene>
    <name evidence="2" type="ORF">SARC_04459</name>
</gene>
<dbReference type="GO" id="GO:0019825">
    <property type="term" value="F:oxygen binding"/>
    <property type="evidence" value="ECO:0007669"/>
    <property type="project" value="InterPro"/>
</dbReference>
<evidence type="ECO:0000313" key="3">
    <source>
        <dbReference type="Proteomes" id="UP000054560"/>
    </source>
</evidence>
<dbReference type="EMBL" id="KQ241847">
    <property type="protein sequence ID" value="KNC83280.1"/>
    <property type="molecule type" value="Genomic_DNA"/>
</dbReference>
<dbReference type="AlphaFoldDB" id="A0A0L0G2I2"/>
<dbReference type="Gene3D" id="1.10.490.10">
    <property type="entry name" value="Globins"/>
    <property type="match status" value="1"/>
</dbReference>
<dbReference type="SUPFAM" id="SSF46458">
    <property type="entry name" value="Globin-like"/>
    <property type="match status" value="1"/>
</dbReference>
<feature type="region of interest" description="Disordered" evidence="1">
    <location>
        <begin position="217"/>
        <end position="242"/>
    </location>
</feature>
<dbReference type="RefSeq" id="XP_014157182.1">
    <property type="nucleotide sequence ID" value="XM_014301707.1"/>
</dbReference>
<organism evidence="2 3">
    <name type="scientific">Sphaeroforma arctica JP610</name>
    <dbReference type="NCBI Taxonomy" id="667725"/>
    <lineage>
        <taxon>Eukaryota</taxon>
        <taxon>Ichthyosporea</taxon>
        <taxon>Ichthyophonida</taxon>
        <taxon>Sphaeroforma</taxon>
    </lineage>
</organism>
<dbReference type="InterPro" id="IPR009050">
    <property type="entry name" value="Globin-like_sf"/>
</dbReference>
<evidence type="ECO:0000256" key="1">
    <source>
        <dbReference type="SAM" id="MobiDB-lite"/>
    </source>
</evidence>
<evidence type="ECO:0000313" key="2">
    <source>
        <dbReference type="EMBL" id="KNC83280.1"/>
    </source>
</evidence>
<feature type="compositionally biased region" description="Polar residues" evidence="1">
    <location>
        <begin position="349"/>
        <end position="376"/>
    </location>
</feature>
<dbReference type="InterPro" id="IPR012292">
    <property type="entry name" value="Globin/Proto"/>
</dbReference>
<dbReference type="GeneID" id="25904963"/>
<protein>
    <recommendedName>
        <fullName evidence="4">Globin family profile domain-containing protein</fullName>
    </recommendedName>
</protein>
<dbReference type="CDD" id="cd01040">
    <property type="entry name" value="Mb-like"/>
    <property type="match status" value="1"/>
</dbReference>
<accession>A0A0L0G2I2</accession>
<reference evidence="2 3" key="1">
    <citation type="submission" date="2011-02" db="EMBL/GenBank/DDBJ databases">
        <title>The Genome Sequence of Sphaeroforma arctica JP610.</title>
        <authorList>
            <consortium name="The Broad Institute Genome Sequencing Platform"/>
            <person name="Russ C."/>
            <person name="Cuomo C."/>
            <person name="Young S.K."/>
            <person name="Zeng Q."/>
            <person name="Gargeya S."/>
            <person name="Alvarado L."/>
            <person name="Berlin A."/>
            <person name="Chapman S.B."/>
            <person name="Chen Z."/>
            <person name="Freedman E."/>
            <person name="Gellesch M."/>
            <person name="Goldberg J."/>
            <person name="Griggs A."/>
            <person name="Gujja S."/>
            <person name="Heilman E."/>
            <person name="Heiman D."/>
            <person name="Howarth C."/>
            <person name="Mehta T."/>
            <person name="Neiman D."/>
            <person name="Pearson M."/>
            <person name="Roberts A."/>
            <person name="Saif S."/>
            <person name="Shea T."/>
            <person name="Shenoy N."/>
            <person name="Sisk P."/>
            <person name="Stolte C."/>
            <person name="Sykes S."/>
            <person name="White J."/>
            <person name="Yandava C."/>
            <person name="Burger G."/>
            <person name="Gray M.W."/>
            <person name="Holland P.W.H."/>
            <person name="King N."/>
            <person name="Lang F.B.F."/>
            <person name="Roger A.J."/>
            <person name="Ruiz-Trillo I."/>
            <person name="Haas B."/>
            <person name="Nusbaum C."/>
            <person name="Birren B."/>
        </authorList>
    </citation>
    <scope>NUCLEOTIDE SEQUENCE [LARGE SCALE GENOMIC DNA]</scope>
    <source>
        <strain evidence="2 3">JP610</strain>
    </source>
</reference>
<name>A0A0L0G2I2_9EUKA</name>
<sequence length="494" mass="53314">MLQVVTPADDAVPTFFLTEIIRVFFVARQSHFFPCDRLTVLLRCCDGVCVASGITDPLTTPVALLTATPIAHTAGDLYAQMPEIKAKFRNVAVESRGFASMMQHVILRPFDGVDTELIRSIGLQHIAQGITEEMYVAMAKSVLVLFHKRLPEGEYTAEVQEAFLASFCTAGAYMLNANTAKYVKRKLVNTYNNLFRQILGSAANTSESSESFTNRFTGFMRSGRSRNNTNARGGKDYPSQAAADLNSCSDNNLLRGGISYPIEMDSAVLNRAGSNPTMTNGGLSSTSSLGEPIDSDSTFSPRQKLTEFFSSSRRGSKSKITKGLVAGPSDSTAPETTNNLSPHRHKLSRTNSSLLGGSTSPTMRKSTSAVSLSDLLSESERGGEYSSNPSTPVTVFADNDRGARQRIGSPLRARSKTKFSSTISNNSPLISNNSPLISNNSPLISNNSPLISNNSPLISNNSPLISTAYTGTSVWEHNDLYQGQDDVLPVDRSG</sequence>
<dbReference type="GO" id="GO:0020037">
    <property type="term" value="F:heme binding"/>
    <property type="evidence" value="ECO:0007669"/>
    <property type="project" value="InterPro"/>
</dbReference>
<feature type="compositionally biased region" description="Low complexity" evidence="1">
    <location>
        <begin position="281"/>
        <end position="290"/>
    </location>
</feature>
<dbReference type="InterPro" id="IPR044399">
    <property type="entry name" value="Mb-like_M"/>
</dbReference>
<feature type="region of interest" description="Disordered" evidence="1">
    <location>
        <begin position="274"/>
        <end position="426"/>
    </location>
</feature>
<evidence type="ECO:0008006" key="4">
    <source>
        <dbReference type="Google" id="ProtNLM"/>
    </source>
</evidence>
<keyword evidence="3" id="KW-1185">Reference proteome</keyword>
<dbReference type="Proteomes" id="UP000054560">
    <property type="component" value="Unassembled WGS sequence"/>
</dbReference>
<proteinExistence type="predicted"/>